<sequence>MGYQERRVELIAKRAAPHLEPGEKVQTGFIALTGWLIFTVPECTVVATDRAILAIGRDGTRRFPRETRFGRPTGLYHKIYLGRGYKVHRQYYREIAAADDVLREMRAPDGQPRPVEE</sequence>
<reference evidence="2" key="1">
    <citation type="journal article" date="2019" name="Int. J. Syst. Evol. Microbiol.">
        <title>The Global Catalogue of Microorganisms (GCM) 10K type strain sequencing project: providing services to taxonomists for standard genome sequencing and annotation.</title>
        <authorList>
            <consortium name="The Broad Institute Genomics Platform"/>
            <consortium name="The Broad Institute Genome Sequencing Center for Infectious Disease"/>
            <person name="Wu L."/>
            <person name="Ma J."/>
        </authorList>
    </citation>
    <scope>NUCLEOTIDE SEQUENCE [LARGE SCALE GENOMIC DNA]</scope>
    <source>
        <strain evidence="2">CGMCC 4.7641</strain>
    </source>
</reference>
<gene>
    <name evidence="1" type="ORF">ACFSVL_33540</name>
</gene>
<evidence type="ECO:0000313" key="1">
    <source>
        <dbReference type="EMBL" id="MFD2472361.1"/>
    </source>
</evidence>
<dbReference type="EMBL" id="JBHUKS010000026">
    <property type="protein sequence ID" value="MFD2472361.1"/>
    <property type="molecule type" value="Genomic_DNA"/>
</dbReference>
<proteinExistence type="predicted"/>
<dbReference type="Proteomes" id="UP001597483">
    <property type="component" value="Unassembled WGS sequence"/>
</dbReference>
<name>A0ABW5HGK8_9PSEU</name>
<protein>
    <submittedName>
        <fullName evidence="1">Uncharacterized protein</fullName>
    </submittedName>
</protein>
<dbReference type="RefSeq" id="WP_378309984.1">
    <property type="nucleotide sequence ID" value="NZ_JBHUKS010000026.1"/>
</dbReference>
<keyword evidence="2" id="KW-1185">Reference proteome</keyword>
<organism evidence="1 2">
    <name type="scientific">Amycolatopsis silviterrae</name>
    <dbReference type="NCBI Taxonomy" id="1656914"/>
    <lineage>
        <taxon>Bacteria</taxon>
        <taxon>Bacillati</taxon>
        <taxon>Actinomycetota</taxon>
        <taxon>Actinomycetes</taxon>
        <taxon>Pseudonocardiales</taxon>
        <taxon>Pseudonocardiaceae</taxon>
        <taxon>Amycolatopsis</taxon>
    </lineage>
</organism>
<comment type="caution">
    <text evidence="1">The sequence shown here is derived from an EMBL/GenBank/DDBJ whole genome shotgun (WGS) entry which is preliminary data.</text>
</comment>
<accession>A0ABW5HGK8</accession>
<evidence type="ECO:0000313" key="2">
    <source>
        <dbReference type="Proteomes" id="UP001597483"/>
    </source>
</evidence>